<dbReference type="PANTHER" id="PTHR44750">
    <property type="entry name" value="GLUTATHIONE S-TRANSFERASE T1-RELATED"/>
    <property type="match status" value="1"/>
</dbReference>
<evidence type="ECO:0000313" key="4">
    <source>
        <dbReference type="Proteomes" id="UP001633002"/>
    </source>
</evidence>
<organism evidence="3 4">
    <name type="scientific">Riccia sorocarpa</name>
    <dbReference type="NCBI Taxonomy" id="122646"/>
    <lineage>
        <taxon>Eukaryota</taxon>
        <taxon>Viridiplantae</taxon>
        <taxon>Streptophyta</taxon>
        <taxon>Embryophyta</taxon>
        <taxon>Marchantiophyta</taxon>
        <taxon>Marchantiopsida</taxon>
        <taxon>Marchantiidae</taxon>
        <taxon>Marchantiales</taxon>
        <taxon>Ricciaceae</taxon>
        <taxon>Riccia</taxon>
    </lineage>
</organism>
<sequence length="328" mass="37516">MYTQDLHWDTLDFDTSTVIASWPLGKSILLLFPHLRGNASRRRIRRSRTKNIAAREVFGLGVGEVSVLEVKSSFSIFVEFHGVKFMSVVYLKLEPGVRSVVSRTNIPAVWLLYLTRANKIDFELVPVDLRKGEHLRPKFKAINPTGQVPVIDDDGFILSESTAILRYLAVTRNVPDHWYPKDVKARARIDYLLDWYHTNLRQIAVYVVQKELGPTFWKIPRTDEAQLKPAQGKMTASVEILEEFLLKPEEGPFLLGAPQPSIADLIYSCEFTLTRYLPKEEQEELLGKRPKTKEWLEALEKTLGQHYSEINKTLPELLQLVADARSSG</sequence>
<dbReference type="SFLD" id="SFLDG00358">
    <property type="entry name" value="Main_(cytGST)"/>
    <property type="match status" value="1"/>
</dbReference>
<evidence type="ECO:0000259" key="1">
    <source>
        <dbReference type="PROSITE" id="PS50404"/>
    </source>
</evidence>
<dbReference type="PROSITE" id="PS50405">
    <property type="entry name" value="GST_CTER"/>
    <property type="match status" value="1"/>
</dbReference>
<feature type="domain" description="GST N-terminal" evidence="1">
    <location>
        <begin position="95"/>
        <end position="176"/>
    </location>
</feature>
<dbReference type="InterPro" id="IPR040079">
    <property type="entry name" value="Glutathione_S-Trfase"/>
</dbReference>
<accession>A0ABD3ID81</accession>
<dbReference type="AlphaFoldDB" id="A0ABD3ID81"/>
<dbReference type="SUPFAM" id="SSF52833">
    <property type="entry name" value="Thioredoxin-like"/>
    <property type="match status" value="1"/>
</dbReference>
<name>A0ABD3ID81_9MARC</name>
<dbReference type="SUPFAM" id="SSF47616">
    <property type="entry name" value="GST C-terminal domain-like"/>
    <property type="match status" value="1"/>
</dbReference>
<dbReference type="InterPro" id="IPR043377">
    <property type="entry name" value="GSTT1/2/3"/>
</dbReference>
<dbReference type="InterPro" id="IPR036282">
    <property type="entry name" value="Glutathione-S-Trfase_C_sf"/>
</dbReference>
<dbReference type="Gene3D" id="1.20.1050.10">
    <property type="match status" value="1"/>
</dbReference>
<dbReference type="PANTHER" id="PTHR44750:SF1">
    <property type="entry name" value="GLUTATHIONE S-TRANSFERASE T1-RELATED"/>
    <property type="match status" value="1"/>
</dbReference>
<protein>
    <recommendedName>
        <fullName evidence="5">Glutathione S-transferase</fullName>
    </recommendedName>
</protein>
<evidence type="ECO:0000259" key="2">
    <source>
        <dbReference type="PROSITE" id="PS50405"/>
    </source>
</evidence>
<dbReference type="Gene3D" id="3.40.30.10">
    <property type="entry name" value="Glutaredoxin"/>
    <property type="match status" value="1"/>
</dbReference>
<evidence type="ECO:0008006" key="5">
    <source>
        <dbReference type="Google" id="ProtNLM"/>
    </source>
</evidence>
<dbReference type="PROSITE" id="PS50404">
    <property type="entry name" value="GST_NTER"/>
    <property type="match status" value="1"/>
</dbReference>
<proteinExistence type="predicted"/>
<dbReference type="InterPro" id="IPR010987">
    <property type="entry name" value="Glutathione-S-Trfase_C-like"/>
</dbReference>
<evidence type="ECO:0000313" key="3">
    <source>
        <dbReference type="EMBL" id="KAL3701668.1"/>
    </source>
</evidence>
<gene>
    <name evidence="3" type="ORF">R1sor_019690</name>
</gene>
<dbReference type="Pfam" id="PF02798">
    <property type="entry name" value="GST_N"/>
    <property type="match status" value="1"/>
</dbReference>
<dbReference type="SFLD" id="SFLDS00019">
    <property type="entry name" value="Glutathione_Transferase_(cytos"/>
    <property type="match status" value="1"/>
</dbReference>
<dbReference type="InterPro" id="IPR004045">
    <property type="entry name" value="Glutathione_S-Trfase_N"/>
</dbReference>
<keyword evidence="4" id="KW-1185">Reference proteome</keyword>
<dbReference type="InterPro" id="IPR036249">
    <property type="entry name" value="Thioredoxin-like_sf"/>
</dbReference>
<dbReference type="EMBL" id="JBJQOH010000001">
    <property type="protein sequence ID" value="KAL3701668.1"/>
    <property type="molecule type" value="Genomic_DNA"/>
</dbReference>
<reference evidence="3 4" key="1">
    <citation type="submission" date="2024-09" db="EMBL/GenBank/DDBJ databases">
        <title>Chromosome-scale assembly of Riccia sorocarpa.</title>
        <authorList>
            <person name="Paukszto L."/>
        </authorList>
    </citation>
    <scope>NUCLEOTIDE SEQUENCE [LARGE SCALE GENOMIC DNA]</scope>
    <source>
        <strain evidence="3">LP-2024</strain>
        <tissue evidence="3">Aerial parts of the thallus</tissue>
    </source>
</reference>
<dbReference type="Proteomes" id="UP001633002">
    <property type="component" value="Unassembled WGS sequence"/>
</dbReference>
<feature type="domain" description="GST C-terminal" evidence="2">
    <location>
        <begin position="182"/>
        <end position="324"/>
    </location>
</feature>
<comment type="caution">
    <text evidence="3">The sequence shown here is derived from an EMBL/GenBank/DDBJ whole genome shotgun (WGS) entry which is preliminary data.</text>
</comment>